<dbReference type="SUPFAM" id="SSF51690">
    <property type="entry name" value="Nicotinate/Quinolinate PRTase C-terminal domain-like"/>
    <property type="match status" value="1"/>
</dbReference>
<keyword evidence="7 9" id="KW-0808">Transferase</keyword>
<dbReference type="InterPro" id="IPR007229">
    <property type="entry name" value="Nic_PRibTrfase-Fam"/>
</dbReference>
<dbReference type="AlphaFoldDB" id="A0A7G9FPN7"/>
<dbReference type="NCBIfam" id="NF006695">
    <property type="entry name" value="PRK09243.1-2"/>
    <property type="match status" value="1"/>
</dbReference>
<dbReference type="InterPro" id="IPR041619">
    <property type="entry name" value="NAPRTase_C"/>
</dbReference>
<accession>A0A7G9FPN7</accession>
<dbReference type="NCBIfam" id="NF009131">
    <property type="entry name" value="PRK12484.1"/>
    <property type="match status" value="1"/>
</dbReference>
<evidence type="ECO:0000313" key="13">
    <source>
        <dbReference type="EMBL" id="QNM00519.1"/>
    </source>
</evidence>
<comment type="pathway">
    <text evidence="1 9">Cofactor biosynthesis; NAD(+) biosynthesis; nicotinate D-ribonucleotide from nicotinate: step 1/1.</text>
</comment>
<keyword evidence="6 9" id="KW-0662">Pyridine nucleotide biosynthesis</keyword>
<dbReference type="Gene3D" id="3.20.140.10">
    <property type="entry name" value="nicotinate phosphoribosyltransferase"/>
    <property type="match status" value="1"/>
</dbReference>
<dbReference type="FunFam" id="3.20.20.70:FF:000076">
    <property type="entry name" value="Nicotinate phosphoribosyltransferase"/>
    <property type="match status" value="1"/>
</dbReference>
<evidence type="ECO:0000259" key="11">
    <source>
        <dbReference type="Pfam" id="PF17767"/>
    </source>
</evidence>
<dbReference type="Gene3D" id="3.20.20.70">
    <property type="entry name" value="Aldolase class I"/>
    <property type="match status" value="1"/>
</dbReference>
<dbReference type="KEGG" id="wcp:H9Q76_04345"/>
<keyword evidence="5 9" id="KW-0436">Ligase</keyword>
<evidence type="ECO:0000256" key="2">
    <source>
        <dbReference type="ARBA" id="ARBA00010897"/>
    </source>
</evidence>
<dbReference type="InterPro" id="IPR036068">
    <property type="entry name" value="Nicotinate_pribotase-like_C"/>
</dbReference>
<evidence type="ECO:0000256" key="5">
    <source>
        <dbReference type="ARBA" id="ARBA00022598"/>
    </source>
</evidence>
<dbReference type="PANTHER" id="PTHR11098:SF1">
    <property type="entry name" value="NICOTINATE PHOSPHORIBOSYLTRANSFERASE"/>
    <property type="match status" value="1"/>
</dbReference>
<evidence type="ECO:0000259" key="12">
    <source>
        <dbReference type="Pfam" id="PF17956"/>
    </source>
</evidence>
<dbReference type="GO" id="GO:0004516">
    <property type="term" value="F:nicotinate phosphoribosyltransferase activity"/>
    <property type="evidence" value="ECO:0007669"/>
    <property type="project" value="UniProtKB-UniRule"/>
</dbReference>
<dbReference type="Pfam" id="PF04095">
    <property type="entry name" value="NAPRTase"/>
    <property type="match status" value="1"/>
</dbReference>
<dbReference type="Pfam" id="PF17956">
    <property type="entry name" value="NAPRTase_C"/>
    <property type="match status" value="1"/>
</dbReference>
<sequence>MRNLTMLMDYYELTMSNGYFEKGFKDKMVVFDMFYRKNPDNGGFVVSAGLEQLIEYIENMHFSKEDIEFLRGKGEFSEGFLQYLADFKFTGNIDALPEGTICYPNTPIVTVTAPVIEAQLIETMLLLTMNFQSLIATKASRICRTAAESGAVVMEFGARRAHGGDAAILGARAAYIGGAAATATVMADERFGVPAIGTMAHSWIQFFDNEYEAFKAYAEVYPDNCTLLIDTYDILNSGLVNAIRVAKEVLEPAGKRLKGVRIDSGDLAYFSKKIRKTLDAHDMKDCKIVVSNSVDEFLMQSLKKQNASIDSYGVGERMITSKSDPVFGGVYKLAAVQNDAGEFVPKIKISENVEKITNPGRKKLWRIYSRETGYALADLITMYDEEVNGDEPFAYVDPVKPWKKMKFENVDVKELQVPIFRDGKLVYDKPELDAIKAYVTEQLDHQIWEEEQRFTNPHIHYVDLSKKLYQIKEEMLAQGQGENH</sequence>
<dbReference type="Proteomes" id="UP000515819">
    <property type="component" value="Chromosome"/>
</dbReference>
<feature type="domain" description="Nicotinate/nicotinamide phosphoribosyltransferase" evidence="10">
    <location>
        <begin position="153"/>
        <end position="306"/>
    </location>
</feature>
<gene>
    <name evidence="13" type="ORF">H9Q76_04345</name>
</gene>
<dbReference type="InterPro" id="IPR041525">
    <property type="entry name" value="N/Namide_PRibTrfase"/>
</dbReference>
<dbReference type="GO" id="GO:0005829">
    <property type="term" value="C:cytosol"/>
    <property type="evidence" value="ECO:0007669"/>
    <property type="project" value="TreeGrafter"/>
</dbReference>
<feature type="domain" description="Nicotinate phosphoribosyltransferase C-terminal" evidence="12">
    <location>
        <begin position="361"/>
        <end position="472"/>
    </location>
</feature>
<dbReference type="EMBL" id="CP060632">
    <property type="protein sequence ID" value="QNM00519.1"/>
    <property type="molecule type" value="Genomic_DNA"/>
</dbReference>
<keyword evidence="14" id="KW-1185">Reference proteome</keyword>
<comment type="similarity">
    <text evidence="2 9">Belongs to the NAPRTase family.</text>
</comment>
<organism evidence="13 14">
    <name type="scientific">Wujia chipingensis</name>
    <dbReference type="NCBI Taxonomy" id="2763670"/>
    <lineage>
        <taxon>Bacteria</taxon>
        <taxon>Bacillati</taxon>
        <taxon>Bacillota</taxon>
        <taxon>Clostridia</taxon>
        <taxon>Lachnospirales</taxon>
        <taxon>Lachnospiraceae</taxon>
        <taxon>Wujia</taxon>
    </lineage>
</organism>
<proteinExistence type="inferred from homology"/>
<dbReference type="Pfam" id="PF17767">
    <property type="entry name" value="NAPRTase_N"/>
    <property type="match status" value="1"/>
</dbReference>
<evidence type="ECO:0000259" key="10">
    <source>
        <dbReference type="Pfam" id="PF04095"/>
    </source>
</evidence>
<feature type="domain" description="Nicotinate phosphoribosyltransferase N-terminal" evidence="11">
    <location>
        <begin position="6"/>
        <end position="130"/>
    </location>
</feature>
<evidence type="ECO:0000256" key="9">
    <source>
        <dbReference type="RuleBase" id="RU365100"/>
    </source>
</evidence>
<evidence type="ECO:0000256" key="1">
    <source>
        <dbReference type="ARBA" id="ARBA00004952"/>
    </source>
</evidence>
<dbReference type="PANTHER" id="PTHR11098">
    <property type="entry name" value="NICOTINATE PHOSPHORIBOSYLTRANSFERASE"/>
    <property type="match status" value="1"/>
</dbReference>
<evidence type="ECO:0000313" key="14">
    <source>
        <dbReference type="Proteomes" id="UP000515819"/>
    </source>
</evidence>
<dbReference type="CDD" id="cd01570">
    <property type="entry name" value="NAPRTase_A"/>
    <property type="match status" value="1"/>
</dbReference>
<evidence type="ECO:0000256" key="4">
    <source>
        <dbReference type="ARBA" id="ARBA00022553"/>
    </source>
</evidence>
<dbReference type="RefSeq" id="WP_249321713.1">
    <property type="nucleotide sequence ID" value="NZ_CP060632.1"/>
</dbReference>
<evidence type="ECO:0000256" key="7">
    <source>
        <dbReference type="ARBA" id="ARBA00022679"/>
    </source>
</evidence>
<dbReference type="EC" id="6.3.4.21" evidence="3 9"/>
<evidence type="ECO:0000256" key="3">
    <source>
        <dbReference type="ARBA" id="ARBA00013236"/>
    </source>
</evidence>
<dbReference type="NCBIfam" id="TIGR01513">
    <property type="entry name" value="NAPRTase_put"/>
    <property type="match status" value="1"/>
</dbReference>
<keyword evidence="13" id="KW-0328">Glycosyltransferase</keyword>
<keyword evidence="4" id="KW-0597">Phosphoprotein</keyword>
<comment type="catalytic activity">
    <reaction evidence="8 9">
        <text>5-phospho-alpha-D-ribose 1-diphosphate + nicotinate + ATP + H2O = nicotinate beta-D-ribonucleotide + ADP + phosphate + diphosphate</text>
        <dbReference type="Rhea" id="RHEA:36163"/>
        <dbReference type="ChEBI" id="CHEBI:15377"/>
        <dbReference type="ChEBI" id="CHEBI:30616"/>
        <dbReference type="ChEBI" id="CHEBI:32544"/>
        <dbReference type="ChEBI" id="CHEBI:33019"/>
        <dbReference type="ChEBI" id="CHEBI:43474"/>
        <dbReference type="ChEBI" id="CHEBI:57502"/>
        <dbReference type="ChEBI" id="CHEBI:58017"/>
        <dbReference type="ChEBI" id="CHEBI:456216"/>
        <dbReference type="EC" id="6.3.4.21"/>
    </reaction>
</comment>
<protein>
    <recommendedName>
        <fullName evidence="3 9">Nicotinate phosphoribosyltransferase</fullName>
        <ecNumber evidence="3 9">6.3.4.21</ecNumber>
    </recommendedName>
</protein>
<comment type="function">
    <text evidence="9">Catalyzes the first step in the biosynthesis of NAD from nicotinic acid, the ATP-dependent synthesis of beta-nicotinate D-ribonucleotide from nicotinate and 5-phospho-D-ribose 1-phosphate.</text>
</comment>
<dbReference type="GO" id="GO:0034355">
    <property type="term" value="P:NAD+ biosynthetic process via the salvage pathway"/>
    <property type="evidence" value="ECO:0007669"/>
    <property type="project" value="TreeGrafter"/>
</dbReference>
<dbReference type="InterPro" id="IPR006405">
    <property type="entry name" value="Nic_PRibTrfase_pncB"/>
</dbReference>
<dbReference type="GO" id="GO:0047280">
    <property type="term" value="F:nicotinamide phosphoribosyltransferase activity"/>
    <property type="evidence" value="ECO:0007669"/>
    <property type="project" value="UniProtKB-ARBA"/>
</dbReference>
<evidence type="ECO:0000256" key="6">
    <source>
        <dbReference type="ARBA" id="ARBA00022642"/>
    </source>
</evidence>
<dbReference type="InterPro" id="IPR013785">
    <property type="entry name" value="Aldolase_TIM"/>
</dbReference>
<reference evidence="13 14" key="1">
    <citation type="submission" date="2020-08" db="EMBL/GenBank/DDBJ databases">
        <authorList>
            <person name="Liu C."/>
            <person name="Sun Q."/>
        </authorList>
    </citation>
    <scope>NUCLEOTIDE SEQUENCE [LARGE SCALE GENOMIC DNA]</scope>
    <source>
        <strain evidence="13 14">NSJ-4</strain>
    </source>
</reference>
<dbReference type="PIRSF" id="PIRSF000484">
    <property type="entry name" value="NAPRT"/>
    <property type="match status" value="1"/>
</dbReference>
<evidence type="ECO:0000256" key="8">
    <source>
        <dbReference type="ARBA" id="ARBA00048668"/>
    </source>
</evidence>
<name>A0A7G9FPN7_9FIRM</name>
<dbReference type="InterPro" id="IPR040727">
    <property type="entry name" value="NAPRTase_N"/>
</dbReference>
<dbReference type="UniPathway" id="UPA00253">
    <property type="reaction ID" value="UER00457"/>
</dbReference>
<comment type="PTM">
    <text evidence="9">Transiently phosphorylated on a His residue during the reaction cycle. Phosphorylation strongly increases the affinity for substrates and increases the rate of nicotinate D-ribonucleotide production. Dephosphorylation regenerates the low-affinity form of the enzyme, leading to product release.</text>
</comment>
<dbReference type="SUPFAM" id="SSF54675">
    <property type="entry name" value="Nicotinate/Quinolinate PRTase N-terminal domain-like"/>
    <property type="match status" value="1"/>
</dbReference>